<name>A0A917FZR5_9BACI</name>
<keyword evidence="3" id="KW-1185">Reference proteome</keyword>
<evidence type="ECO:0000313" key="3">
    <source>
        <dbReference type="Proteomes" id="UP000616608"/>
    </source>
</evidence>
<organism evidence="2 3">
    <name type="scientific">Lysinibacillus alkalisoli</name>
    <dbReference type="NCBI Taxonomy" id="1911548"/>
    <lineage>
        <taxon>Bacteria</taxon>
        <taxon>Bacillati</taxon>
        <taxon>Bacillota</taxon>
        <taxon>Bacilli</taxon>
        <taxon>Bacillales</taxon>
        <taxon>Bacillaceae</taxon>
        <taxon>Lysinibacillus</taxon>
    </lineage>
</organism>
<reference evidence="2" key="1">
    <citation type="journal article" date="2014" name="Int. J. Syst. Evol. Microbiol.">
        <title>Complete genome sequence of Corynebacterium casei LMG S-19264T (=DSM 44701T), isolated from a smear-ripened cheese.</title>
        <authorList>
            <consortium name="US DOE Joint Genome Institute (JGI-PGF)"/>
            <person name="Walter F."/>
            <person name="Albersmeier A."/>
            <person name="Kalinowski J."/>
            <person name="Ruckert C."/>
        </authorList>
    </citation>
    <scope>NUCLEOTIDE SEQUENCE</scope>
    <source>
        <strain evidence="2">CGMCC 1.15760</strain>
    </source>
</reference>
<gene>
    <name evidence="2" type="ORF">GCM10007425_07440</name>
</gene>
<dbReference type="RefSeq" id="WP_188613670.1">
    <property type="nucleotide sequence ID" value="NZ_BMJT01000002.1"/>
</dbReference>
<proteinExistence type="predicted"/>
<keyword evidence="1" id="KW-0812">Transmembrane</keyword>
<dbReference type="Proteomes" id="UP000616608">
    <property type="component" value="Unassembled WGS sequence"/>
</dbReference>
<dbReference type="AlphaFoldDB" id="A0A917FZR5"/>
<accession>A0A917FZR5</accession>
<reference evidence="2" key="2">
    <citation type="submission" date="2020-09" db="EMBL/GenBank/DDBJ databases">
        <authorList>
            <person name="Sun Q."/>
            <person name="Zhou Y."/>
        </authorList>
    </citation>
    <scope>NUCLEOTIDE SEQUENCE</scope>
    <source>
        <strain evidence="2">CGMCC 1.15760</strain>
    </source>
</reference>
<comment type="caution">
    <text evidence="2">The sequence shown here is derived from an EMBL/GenBank/DDBJ whole genome shotgun (WGS) entry which is preliminary data.</text>
</comment>
<evidence type="ECO:0000313" key="2">
    <source>
        <dbReference type="EMBL" id="GGG15646.1"/>
    </source>
</evidence>
<evidence type="ECO:0000256" key="1">
    <source>
        <dbReference type="SAM" id="Phobius"/>
    </source>
</evidence>
<keyword evidence="1" id="KW-1133">Transmembrane helix</keyword>
<dbReference type="EMBL" id="BMJT01000002">
    <property type="protein sequence ID" value="GGG15646.1"/>
    <property type="molecule type" value="Genomic_DNA"/>
</dbReference>
<feature type="transmembrane region" description="Helical" evidence="1">
    <location>
        <begin position="40"/>
        <end position="60"/>
    </location>
</feature>
<keyword evidence="1" id="KW-0472">Membrane</keyword>
<feature type="transmembrane region" description="Helical" evidence="1">
    <location>
        <begin position="69"/>
        <end position="93"/>
    </location>
</feature>
<sequence length="94" mass="11055">MLQRRWLFMLTVTFMLLFTWIAYREWLFNDRILQDGTATTYFSQALTYLVLAITTLGFYARRATNMTRVIWLVMTLAVLVSPIIGLTMLAYIAF</sequence>
<protein>
    <submittedName>
        <fullName evidence="2">Uncharacterized protein</fullName>
    </submittedName>
</protein>